<dbReference type="AlphaFoldDB" id="A0A2J7ZGF0"/>
<keyword evidence="2" id="KW-0732">Signal</keyword>
<feature type="non-terminal residue" evidence="3">
    <location>
        <position position="246"/>
    </location>
</feature>
<gene>
    <name evidence="3" type="ORF">TSOC_014872</name>
</gene>
<feature type="region of interest" description="Disordered" evidence="1">
    <location>
        <begin position="91"/>
        <end position="128"/>
    </location>
</feature>
<proteinExistence type="predicted"/>
<accession>A0A2J7ZGF0</accession>
<dbReference type="Proteomes" id="UP000236333">
    <property type="component" value="Unassembled WGS sequence"/>
</dbReference>
<reference evidence="3 4" key="1">
    <citation type="journal article" date="2017" name="Mol. Biol. Evol.">
        <title>The 4-celled Tetrabaena socialis nuclear genome reveals the essential components for genetic control of cell number at the origin of multicellularity in the volvocine lineage.</title>
        <authorList>
            <person name="Featherston J."/>
            <person name="Arakaki Y."/>
            <person name="Hanschen E.R."/>
            <person name="Ferris P.J."/>
            <person name="Michod R.E."/>
            <person name="Olson B.J.S.C."/>
            <person name="Nozaki H."/>
            <person name="Durand P.M."/>
        </authorList>
    </citation>
    <scope>NUCLEOTIDE SEQUENCE [LARGE SCALE GENOMIC DNA]</scope>
    <source>
        <strain evidence="3 4">NIES-571</strain>
    </source>
</reference>
<feature type="chain" id="PRO_5014352466" evidence="2">
    <location>
        <begin position="27"/>
        <end position="246"/>
    </location>
</feature>
<dbReference type="SUPFAM" id="SSF53474">
    <property type="entry name" value="alpha/beta-Hydrolases"/>
    <property type="match status" value="1"/>
</dbReference>
<organism evidence="3 4">
    <name type="scientific">Tetrabaena socialis</name>
    <dbReference type="NCBI Taxonomy" id="47790"/>
    <lineage>
        <taxon>Eukaryota</taxon>
        <taxon>Viridiplantae</taxon>
        <taxon>Chlorophyta</taxon>
        <taxon>core chlorophytes</taxon>
        <taxon>Chlorophyceae</taxon>
        <taxon>CS clade</taxon>
        <taxon>Chlamydomonadales</taxon>
        <taxon>Tetrabaenaceae</taxon>
        <taxon>Tetrabaena</taxon>
    </lineage>
</organism>
<evidence type="ECO:0000313" key="4">
    <source>
        <dbReference type="Proteomes" id="UP000236333"/>
    </source>
</evidence>
<dbReference type="Gene3D" id="3.40.50.1820">
    <property type="entry name" value="alpha/beta hydrolase"/>
    <property type="match status" value="1"/>
</dbReference>
<name>A0A2J7ZGF0_9CHLO</name>
<sequence length="246" mass="26754">MRARAPGQRLLALALTLACLASSGEALRLPSWGQLLRRRPVPSQGLLQEVLSPRSPALGLPGDRPDRPASLLDPSRATLFSAQASRRLPRLAHGPSLPLDPRPSSLRKPGDDAAASGPAALHAADPTPPDLDLSEATIAGRLASISYCSHPDLLVAWNCTRCRDVPGFTPHRVVYDAVWDLSAFVGYYAPWKAVVLSFRGTDSSNWGQWAENMRAWRTDHMYPVPDFPHALIHAGFFTLWTGSSLQ</sequence>
<dbReference type="InterPro" id="IPR029058">
    <property type="entry name" value="AB_hydrolase_fold"/>
</dbReference>
<evidence type="ECO:0000256" key="1">
    <source>
        <dbReference type="SAM" id="MobiDB-lite"/>
    </source>
</evidence>
<dbReference type="EMBL" id="PGGS01003145">
    <property type="protein sequence ID" value="PNG99353.1"/>
    <property type="molecule type" value="Genomic_DNA"/>
</dbReference>
<evidence type="ECO:0000256" key="2">
    <source>
        <dbReference type="SAM" id="SignalP"/>
    </source>
</evidence>
<comment type="caution">
    <text evidence="3">The sequence shown here is derived from an EMBL/GenBank/DDBJ whole genome shotgun (WGS) entry which is preliminary data.</text>
</comment>
<feature type="region of interest" description="Disordered" evidence="1">
    <location>
        <begin position="52"/>
        <end position="72"/>
    </location>
</feature>
<feature type="signal peptide" evidence="2">
    <location>
        <begin position="1"/>
        <end position="26"/>
    </location>
</feature>
<protein>
    <submittedName>
        <fullName evidence="3">Uncharacterized protein</fullName>
    </submittedName>
</protein>
<keyword evidence="4" id="KW-1185">Reference proteome</keyword>
<evidence type="ECO:0000313" key="3">
    <source>
        <dbReference type="EMBL" id="PNG99353.1"/>
    </source>
</evidence>
<feature type="compositionally biased region" description="Low complexity" evidence="1">
    <location>
        <begin position="95"/>
        <end position="125"/>
    </location>
</feature>